<evidence type="ECO:0000256" key="1">
    <source>
        <dbReference type="SAM" id="Coils"/>
    </source>
</evidence>
<feature type="coiled-coil region" evidence="1">
    <location>
        <begin position="46"/>
        <end position="114"/>
    </location>
</feature>
<reference evidence="3" key="2">
    <citation type="submission" date="2020-09" db="EMBL/GenBank/DDBJ databases">
        <authorList>
            <person name="Sun Q."/>
            <person name="Kim S."/>
        </authorList>
    </citation>
    <scope>NUCLEOTIDE SEQUENCE</scope>
    <source>
        <strain evidence="3">KCTC 32437</strain>
    </source>
</reference>
<reference evidence="3" key="1">
    <citation type="journal article" date="2014" name="Int. J. Syst. Evol. Microbiol.">
        <title>Complete genome sequence of Corynebacterium casei LMG S-19264T (=DSM 44701T), isolated from a smear-ripened cheese.</title>
        <authorList>
            <consortium name="US DOE Joint Genome Institute (JGI-PGF)"/>
            <person name="Walter F."/>
            <person name="Albersmeier A."/>
            <person name="Kalinowski J."/>
            <person name="Ruckert C."/>
        </authorList>
    </citation>
    <scope>NUCLEOTIDE SEQUENCE</scope>
    <source>
        <strain evidence="3">KCTC 32437</strain>
    </source>
</reference>
<organism evidence="3 4">
    <name type="scientific">Devosia pacifica</name>
    <dbReference type="NCBI Taxonomy" id="1335967"/>
    <lineage>
        <taxon>Bacteria</taxon>
        <taxon>Pseudomonadati</taxon>
        <taxon>Pseudomonadota</taxon>
        <taxon>Alphaproteobacteria</taxon>
        <taxon>Hyphomicrobiales</taxon>
        <taxon>Devosiaceae</taxon>
        <taxon>Devosia</taxon>
    </lineage>
</organism>
<keyword evidence="2" id="KW-1133">Transmembrane helix</keyword>
<accession>A0A918S0R8</accession>
<feature type="transmembrane region" description="Helical" evidence="2">
    <location>
        <begin position="117"/>
        <end position="134"/>
    </location>
</feature>
<evidence type="ECO:0000313" key="3">
    <source>
        <dbReference type="EMBL" id="GHA17898.1"/>
    </source>
</evidence>
<keyword evidence="4" id="KW-1185">Reference proteome</keyword>
<keyword evidence="1" id="KW-0175">Coiled coil</keyword>
<keyword evidence="2" id="KW-0472">Membrane</keyword>
<evidence type="ECO:0008006" key="5">
    <source>
        <dbReference type="Google" id="ProtNLM"/>
    </source>
</evidence>
<sequence>MGTLYVIERNTNWSVNMASNPEKDEAAARFAEAKGDIDERKLEVQVAQLQEDLRGIADTLKHLTGERVSGAQRSASAEFRNFQRRATNSINDTIEDIEDQASELELELKDRIREKPFASVFAALGIGYLLALISRH</sequence>
<protein>
    <recommendedName>
        <fullName evidence="5">DUF883 domain-containing protein</fullName>
    </recommendedName>
</protein>
<evidence type="ECO:0000256" key="2">
    <source>
        <dbReference type="SAM" id="Phobius"/>
    </source>
</evidence>
<comment type="caution">
    <text evidence="3">The sequence shown here is derived from an EMBL/GenBank/DDBJ whole genome shotgun (WGS) entry which is preliminary data.</text>
</comment>
<name>A0A918S0R8_9HYPH</name>
<evidence type="ECO:0000313" key="4">
    <source>
        <dbReference type="Proteomes" id="UP000646579"/>
    </source>
</evidence>
<dbReference type="AlphaFoldDB" id="A0A918S0R8"/>
<dbReference type="EMBL" id="BMZE01000001">
    <property type="protein sequence ID" value="GHA17898.1"/>
    <property type="molecule type" value="Genomic_DNA"/>
</dbReference>
<gene>
    <name evidence="3" type="ORF">GCM10007989_11410</name>
</gene>
<proteinExistence type="predicted"/>
<dbReference type="Proteomes" id="UP000646579">
    <property type="component" value="Unassembled WGS sequence"/>
</dbReference>
<keyword evidence="2" id="KW-0812">Transmembrane</keyword>